<dbReference type="EMBL" id="BARV01011051">
    <property type="protein sequence ID" value="GAI03565.1"/>
    <property type="molecule type" value="Genomic_DNA"/>
</dbReference>
<reference evidence="1" key="1">
    <citation type="journal article" date="2014" name="Front. Microbiol.">
        <title>High frequency of phylogenetically diverse reductive dehalogenase-homologous genes in deep subseafloor sedimentary metagenomes.</title>
        <authorList>
            <person name="Kawai M."/>
            <person name="Futagami T."/>
            <person name="Toyoda A."/>
            <person name="Takaki Y."/>
            <person name="Nishi S."/>
            <person name="Hori S."/>
            <person name="Arai W."/>
            <person name="Tsubouchi T."/>
            <person name="Morono Y."/>
            <person name="Uchiyama I."/>
            <person name="Ito T."/>
            <person name="Fujiyama A."/>
            <person name="Inagaki F."/>
            <person name="Takami H."/>
        </authorList>
    </citation>
    <scope>NUCLEOTIDE SEQUENCE</scope>
    <source>
        <strain evidence="1">Expedition CK06-06</strain>
    </source>
</reference>
<gene>
    <name evidence="1" type="ORF">S06H3_21138</name>
</gene>
<feature type="non-terminal residue" evidence="1">
    <location>
        <position position="1"/>
    </location>
</feature>
<sequence length="62" mass="6960">RPDKVIEVDSGEGIKLRVTAAYPVRNAIAVEFELINHLAKDRVLKISFTYPGKGISPDWDHL</sequence>
<name>X1LME5_9ZZZZ</name>
<organism evidence="1">
    <name type="scientific">marine sediment metagenome</name>
    <dbReference type="NCBI Taxonomy" id="412755"/>
    <lineage>
        <taxon>unclassified sequences</taxon>
        <taxon>metagenomes</taxon>
        <taxon>ecological metagenomes</taxon>
    </lineage>
</organism>
<accession>X1LME5</accession>
<proteinExistence type="predicted"/>
<evidence type="ECO:0000313" key="1">
    <source>
        <dbReference type="EMBL" id="GAI03565.1"/>
    </source>
</evidence>
<protein>
    <submittedName>
        <fullName evidence="1">Uncharacterized protein</fullName>
    </submittedName>
</protein>
<comment type="caution">
    <text evidence="1">The sequence shown here is derived from an EMBL/GenBank/DDBJ whole genome shotgun (WGS) entry which is preliminary data.</text>
</comment>
<dbReference type="AlphaFoldDB" id="X1LME5"/>